<gene>
    <name evidence="6" type="primary">xseB</name>
    <name evidence="7" type="ORF">GTP27_06165</name>
</gene>
<keyword evidence="3 6" id="KW-0540">Nuclease</keyword>
<protein>
    <recommendedName>
        <fullName evidence="6">Exodeoxyribonuclease 7 small subunit</fullName>
        <ecNumber evidence="6">3.1.11.6</ecNumber>
    </recommendedName>
    <alternativeName>
        <fullName evidence="6">Exodeoxyribonuclease VII small subunit</fullName>
        <shortName evidence="6">Exonuclease VII small subunit</shortName>
    </alternativeName>
</protein>
<dbReference type="Gene3D" id="1.10.287.1040">
    <property type="entry name" value="Exonuclease VII, small subunit"/>
    <property type="match status" value="1"/>
</dbReference>
<dbReference type="HAMAP" id="MF_00337">
    <property type="entry name" value="Exonuc_7_S"/>
    <property type="match status" value="1"/>
</dbReference>
<comment type="similarity">
    <text evidence="1 6">Belongs to the XseB family.</text>
</comment>
<dbReference type="InterPro" id="IPR003761">
    <property type="entry name" value="Exonuc_VII_S"/>
</dbReference>
<dbReference type="InterPro" id="IPR037004">
    <property type="entry name" value="Exonuc_VII_ssu_sf"/>
</dbReference>
<comment type="subcellular location">
    <subcellularLocation>
        <location evidence="6">Cytoplasm</location>
    </subcellularLocation>
</comment>
<name>A0ABW9VIQ0_9BURK</name>
<dbReference type="SUPFAM" id="SSF116842">
    <property type="entry name" value="XseB-like"/>
    <property type="match status" value="1"/>
</dbReference>
<comment type="caution">
    <text evidence="7">The sequence shown here is derived from an EMBL/GenBank/DDBJ whole genome shotgun (WGS) entry which is preliminary data.</text>
</comment>
<comment type="function">
    <text evidence="6">Bidirectionally degrades single-stranded DNA into large acid-insoluble oligonucleotides, which are then degraded further into small acid-soluble oligonucleotides.</text>
</comment>
<evidence type="ECO:0000256" key="4">
    <source>
        <dbReference type="ARBA" id="ARBA00022801"/>
    </source>
</evidence>
<dbReference type="NCBIfam" id="NF002141">
    <property type="entry name" value="PRK00977.1-5"/>
    <property type="match status" value="1"/>
</dbReference>
<dbReference type="RefSeq" id="WP_161038308.1">
    <property type="nucleotide sequence ID" value="NZ_WWCM01000003.1"/>
</dbReference>
<dbReference type="EMBL" id="WWCM01000003">
    <property type="protein sequence ID" value="MYM38911.1"/>
    <property type="molecule type" value="Genomic_DNA"/>
</dbReference>
<dbReference type="PANTHER" id="PTHR34137">
    <property type="entry name" value="EXODEOXYRIBONUCLEASE 7 SMALL SUBUNIT"/>
    <property type="match status" value="1"/>
</dbReference>
<keyword evidence="2 6" id="KW-0963">Cytoplasm</keyword>
<keyword evidence="4 6" id="KW-0378">Hydrolase</keyword>
<dbReference type="GO" id="GO:0008855">
    <property type="term" value="F:exodeoxyribonuclease VII activity"/>
    <property type="evidence" value="ECO:0007669"/>
    <property type="project" value="UniProtKB-EC"/>
</dbReference>
<keyword evidence="8" id="KW-1185">Reference proteome</keyword>
<proteinExistence type="inferred from homology"/>
<dbReference type="Pfam" id="PF02609">
    <property type="entry name" value="Exonuc_VII_S"/>
    <property type="match status" value="1"/>
</dbReference>
<evidence type="ECO:0000256" key="6">
    <source>
        <dbReference type="HAMAP-Rule" id="MF_00337"/>
    </source>
</evidence>
<comment type="catalytic activity">
    <reaction evidence="6">
        <text>Exonucleolytic cleavage in either 5'- to 3'- or 3'- to 5'-direction to yield nucleoside 5'-phosphates.</text>
        <dbReference type="EC" id="3.1.11.6"/>
    </reaction>
</comment>
<dbReference type="NCBIfam" id="TIGR01280">
    <property type="entry name" value="xseB"/>
    <property type="match status" value="1"/>
</dbReference>
<evidence type="ECO:0000256" key="3">
    <source>
        <dbReference type="ARBA" id="ARBA00022722"/>
    </source>
</evidence>
<accession>A0ABW9VIQ0</accession>
<dbReference type="EC" id="3.1.11.6" evidence="6"/>
<evidence type="ECO:0000256" key="2">
    <source>
        <dbReference type="ARBA" id="ARBA00022490"/>
    </source>
</evidence>
<reference evidence="7 8" key="1">
    <citation type="submission" date="2019-12" db="EMBL/GenBank/DDBJ databases">
        <title>Novel species isolated from a subtropical stream in China.</title>
        <authorList>
            <person name="Lu H."/>
        </authorList>
    </citation>
    <scope>NUCLEOTIDE SEQUENCE [LARGE SCALE GENOMIC DNA]</scope>
    <source>
        <strain evidence="7 8">CY13W</strain>
    </source>
</reference>
<evidence type="ECO:0000313" key="8">
    <source>
        <dbReference type="Proteomes" id="UP000478090"/>
    </source>
</evidence>
<evidence type="ECO:0000256" key="1">
    <source>
        <dbReference type="ARBA" id="ARBA00009998"/>
    </source>
</evidence>
<sequence length="89" mass="9269">MSKKSTADAASPGPYPVPASFEDAMAELAQLVARMEGGQLPLEASVAAYARGSTLVQFCAAQLEKVEAQVKILEGDMLKPFAPGGEAEQ</sequence>
<evidence type="ECO:0000256" key="5">
    <source>
        <dbReference type="ARBA" id="ARBA00022839"/>
    </source>
</evidence>
<organism evidence="7 8">
    <name type="scientific">Duganella qianjiadongensis</name>
    <dbReference type="NCBI Taxonomy" id="2692176"/>
    <lineage>
        <taxon>Bacteria</taxon>
        <taxon>Pseudomonadati</taxon>
        <taxon>Pseudomonadota</taxon>
        <taxon>Betaproteobacteria</taxon>
        <taxon>Burkholderiales</taxon>
        <taxon>Oxalobacteraceae</taxon>
        <taxon>Telluria group</taxon>
        <taxon>Duganella</taxon>
    </lineage>
</organism>
<keyword evidence="5 6" id="KW-0269">Exonuclease</keyword>
<dbReference type="Proteomes" id="UP000478090">
    <property type="component" value="Unassembled WGS sequence"/>
</dbReference>
<evidence type="ECO:0000313" key="7">
    <source>
        <dbReference type="EMBL" id="MYM38911.1"/>
    </source>
</evidence>
<dbReference type="PANTHER" id="PTHR34137:SF1">
    <property type="entry name" value="EXODEOXYRIBONUCLEASE 7 SMALL SUBUNIT"/>
    <property type="match status" value="1"/>
</dbReference>
<comment type="subunit">
    <text evidence="6">Heterooligomer composed of large and small subunits.</text>
</comment>